<dbReference type="GO" id="GO:0000775">
    <property type="term" value="C:chromosome, centromeric region"/>
    <property type="evidence" value="ECO:0007669"/>
    <property type="project" value="TreeGrafter"/>
</dbReference>
<evidence type="ECO:0000256" key="3">
    <source>
        <dbReference type="SAM" id="MobiDB-lite"/>
    </source>
</evidence>
<gene>
    <name evidence="4" type="ORF">M011DRAFT_474789</name>
</gene>
<protein>
    <recommendedName>
        <fullName evidence="6">Sister chromatid cohesion protein-like protein Dcc1</fullName>
    </recommendedName>
</protein>
<dbReference type="PANTHER" id="PTHR13395">
    <property type="entry name" value="SISTER CHROMATID COHESION PROTEIN DCC1-RELATED"/>
    <property type="match status" value="1"/>
</dbReference>
<organism evidence="4 5">
    <name type="scientific">Sporormia fimetaria CBS 119925</name>
    <dbReference type="NCBI Taxonomy" id="1340428"/>
    <lineage>
        <taxon>Eukaryota</taxon>
        <taxon>Fungi</taxon>
        <taxon>Dikarya</taxon>
        <taxon>Ascomycota</taxon>
        <taxon>Pezizomycotina</taxon>
        <taxon>Dothideomycetes</taxon>
        <taxon>Pleosporomycetidae</taxon>
        <taxon>Pleosporales</taxon>
        <taxon>Sporormiaceae</taxon>
        <taxon>Sporormia</taxon>
    </lineage>
</organism>
<evidence type="ECO:0000313" key="5">
    <source>
        <dbReference type="Proteomes" id="UP000799440"/>
    </source>
</evidence>
<dbReference type="AlphaFoldDB" id="A0A6A6VKK6"/>
<dbReference type="GO" id="GO:0034088">
    <property type="term" value="P:maintenance of mitotic sister chromatid cohesion"/>
    <property type="evidence" value="ECO:0007669"/>
    <property type="project" value="TreeGrafter"/>
</dbReference>
<sequence>MATQQGEGGVPFSIAHDFQSFRLLELPQDLVELLETPNPPHLCIKSQIPSPTTASNAKPAYAVLCTPDKTFQLRQVQTSNSLFVTQAVLEHHGNDIPVPTTRAIATCPTTLELHPSDGSPVAMLEQALPLYDIIEGEVDAVGSGKEKEDILSHIPFSQAECVRAWTSLAAFEHLGSSYQPSATALCQVWKSINASAIADGVKLDEQFLSEDVSKGVVEDGHPVELAEAILRRLSGDDQDTKGPWTSLDRVKTVHFVGRTLLEAKRGGGDYLTADFVDAWKECLPEHWRDDAQLTAIDGLYELPSTTTVRLKGTTTKPSEGAPKASTSSRRWHEKFAKMRKR</sequence>
<comment type="similarity">
    <text evidence="1">Belongs to the DCC1 family.</text>
</comment>
<dbReference type="GO" id="GO:0031390">
    <property type="term" value="C:Ctf18 RFC-like complex"/>
    <property type="evidence" value="ECO:0007669"/>
    <property type="project" value="InterPro"/>
</dbReference>
<dbReference type="Pfam" id="PF09724">
    <property type="entry name" value="Dcc1"/>
    <property type="match status" value="1"/>
</dbReference>
<dbReference type="OrthoDB" id="5199543at2759"/>
<accession>A0A6A6VKK6</accession>
<evidence type="ECO:0008006" key="6">
    <source>
        <dbReference type="Google" id="ProtNLM"/>
    </source>
</evidence>
<dbReference type="GO" id="GO:0000785">
    <property type="term" value="C:chromatin"/>
    <property type="evidence" value="ECO:0007669"/>
    <property type="project" value="TreeGrafter"/>
</dbReference>
<keyword evidence="5" id="KW-1185">Reference proteome</keyword>
<keyword evidence="2" id="KW-0235">DNA replication</keyword>
<name>A0A6A6VKK6_9PLEO</name>
<feature type="region of interest" description="Disordered" evidence="3">
    <location>
        <begin position="310"/>
        <end position="341"/>
    </location>
</feature>
<evidence type="ECO:0000256" key="2">
    <source>
        <dbReference type="ARBA" id="ARBA00022705"/>
    </source>
</evidence>
<reference evidence="4" key="1">
    <citation type="journal article" date="2020" name="Stud. Mycol.">
        <title>101 Dothideomycetes genomes: a test case for predicting lifestyles and emergence of pathogens.</title>
        <authorList>
            <person name="Haridas S."/>
            <person name="Albert R."/>
            <person name="Binder M."/>
            <person name="Bloem J."/>
            <person name="Labutti K."/>
            <person name="Salamov A."/>
            <person name="Andreopoulos B."/>
            <person name="Baker S."/>
            <person name="Barry K."/>
            <person name="Bills G."/>
            <person name="Bluhm B."/>
            <person name="Cannon C."/>
            <person name="Castanera R."/>
            <person name="Culley D."/>
            <person name="Daum C."/>
            <person name="Ezra D."/>
            <person name="Gonzalez J."/>
            <person name="Henrissat B."/>
            <person name="Kuo A."/>
            <person name="Liang C."/>
            <person name="Lipzen A."/>
            <person name="Lutzoni F."/>
            <person name="Magnuson J."/>
            <person name="Mondo S."/>
            <person name="Nolan M."/>
            <person name="Ohm R."/>
            <person name="Pangilinan J."/>
            <person name="Park H.-J."/>
            <person name="Ramirez L."/>
            <person name="Alfaro M."/>
            <person name="Sun H."/>
            <person name="Tritt A."/>
            <person name="Yoshinaga Y."/>
            <person name="Zwiers L.-H."/>
            <person name="Turgeon B."/>
            <person name="Goodwin S."/>
            <person name="Spatafora J."/>
            <person name="Crous P."/>
            <person name="Grigoriev I."/>
        </authorList>
    </citation>
    <scope>NUCLEOTIDE SEQUENCE</scope>
    <source>
        <strain evidence="4">CBS 119925</strain>
    </source>
</reference>
<proteinExistence type="inferred from homology"/>
<dbReference type="PANTHER" id="PTHR13395:SF6">
    <property type="entry name" value="SISTER CHROMATID COHESION PROTEIN DCC1"/>
    <property type="match status" value="1"/>
</dbReference>
<dbReference type="GO" id="GO:0006260">
    <property type="term" value="P:DNA replication"/>
    <property type="evidence" value="ECO:0007669"/>
    <property type="project" value="UniProtKB-KW"/>
</dbReference>
<dbReference type="Proteomes" id="UP000799440">
    <property type="component" value="Unassembled WGS sequence"/>
</dbReference>
<dbReference type="EMBL" id="MU006564">
    <property type="protein sequence ID" value="KAF2750336.1"/>
    <property type="molecule type" value="Genomic_DNA"/>
</dbReference>
<feature type="compositionally biased region" description="Basic residues" evidence="3">
    <location>
        <begin position="329"/>
        <end position="341"/>
    </location>
</feature>
<dbReference type="InterPro" id="IPR019128">
    <property type="entry name" value="Dcc1"/>
</dbReference>
<evidence type="ECO:0000256" key="1">
    <source>
        <dbReference type="ARBA" id="ARBA00007017"/>
    </source>
</evidence>
<evidence type="ECO:0000313" key="4">
    <source>
        <dbReference type="EMBL" id="KAF2750336.1"/>
    </source>
</evidence>